<proteinExistence type="predicted"/>
<dbReference type="EMBL" id="CAFBMG010000004">
    <property type="protein sequence ID" value="CAB4889254.1"/>
    <property type="molecule type" value="Genomic_DNA"/>
</dbReference>
<dbReference type="InterPro" id="IPR036388">
    <property type="entry name" value="WH-like_DNA-bd_sf"/>
</dbReference>
<dbReference type="PROSITE" id="PS50995">
    <property type="entry name" value="HTH_MARR_2"/>
    <property type="match status" value="1"/>
</dbReference>
<protein>
    <submittedName>
        <fullName evidence="2">Unannotated protein</fullName>
    </submittedName>
</protein>
<dbReference type="InterPro" id="IPR039422">
    <property type="entry name" value="MarR/SlyA-like"/>
</dbReference>
<gene>
    <name evidence="2" type="ORF">UFOPK2766_00584</name>
    <name evidence="3" type="ORF">UFOPK3519_00111</name>
</gene>
<evidence type="ECO:0000313" key="2">
    <source>
        <dbReference type="EMBL" id="CAB4734783.1"/>
    </source>
</evidence>
<evidence type="ECO:0000259" key="1">
    <source>
        <dbReference type="PROSITE" id="PS50995"/>
    </source>
</evidence>
<sequence length="128" mass="14438">MEIELGDECNMCLSEFEVLYHLSESPTHSVRMTELAALARLSPSGLTRRFDLMIKRGWVTRERCDQDRRGVLALISDEGIQQAALAAPVYRNVQEELFFTQLKDEQLEALQGISTAVTQAADRVHTSL</sequence>
<feature type="domain" description="HTH marR-type" evidence="1">
    <location>
        <begin position="1"/>
        <end position="119"/>
    </location>
</feature>
<accession>A0A6J6SJA0</accession>
<organism evidence="2">
    <name type="scientific">freshwater metagenome</name>
    <dbReference type="NCBI Taxonomy" id="449393"/>
    <lineage>
        <taxon>unclassified sequences</taxon>
        <taxon>metagenomes</taxon>
        <taxon>ecological metagenomes</taxon>
    </lineage>
</organism>
<name>A0A6J6SJA0_9ZZZZ</name>
<evidence type="ECO:0000313" key="3">
    <source>
        <dbReference type="EMBL" id="CAB4889254.1"/>
    </source>
</evidence>
<dbReference type="Gene3D" id="1.10.10.10">
    <property type="entry name" value="Winged helix-like DNA-binding domain superfamily/Winged helix DNA-binding domain"/>
    <property type="match status" value="1"/>
</dbReference>
<dbReference type="GO" id="GO:0006950">
    <property type="term" value="P:response to stress"/>
    <property type="evidence" value="ECO:0007669"/>
    <property type="project" value="TreeGrafter"/>
</dbReference>
<dbReference type="EMBL" id="CAEZYU010000018">
    <property type="protein sequence ID" value="CAB4734783.1"/>
    <property type="molecule type" value="Genomic_DNA"/>
</dbReference>
<dbReference type="SUPFAM" id="SSF46785">
    <property type="entry name" value="Winged helix' DNA-binding domain"/>
    <property type="match status" value="1"/>
</dbReference>
<dbReference type="PANTHER" id="PTHR33164:SF99">
    <property type="entry name" value="MARR FAMILY REGULATORY PROTEIN"/>
    <property type="match status" value="1"/>
</dbReference>
<dbReference type="PANTHER" id="PTHR33164">
    <property type="entry name" value="TRANSCRIPTIONAL REGULATOR, MARR FAMILY"/>
    <property type="match status" value="1"/>
</dbReference>
<dbReference type="Pfam" id="PF01047">
    <property type="entry name" value="MarR"/>
    <property type="match status" value="1"/>
</dbReference>
<dbReference type="InterPro" id="IPR000835">
    <property type="entry name" value="HTH_MarR-typ"/>
</dbReference>
<reference evidence="2" key="1">
    <citation type="submission" date="2020-05" db="EMBL/GenBank/DDBJ databases">
        <authorList>
            <person name="Chiriac C."/>
            <person name="Salcher M."/>
            <person name="Ghai R."/>
            <person name="Kavagutti S V."/>
        </authorList>
    </citation>
    <scope>NUCLEOTIDE SEQUENCE</scope>
</reference>
<dbReference type="GO" id="GO:0003700">
    <property type="term" value="F:DNA-binding transcription factor activity"/>
    <property type="evidence" value="ECO:0007669"/>
    <property type="project" value="InterPro"/>
</dbReference>
<dbReference type="SMART" id="SM00347">
    <property type="entry name" value="HTH_MARR"/>
    <property type="match status" value="1"/>
</dbReference>
<dbReference type="InterPro" id="IPR036390">
    <property type="entry name" value="WH_DNA-bd_sf"/>
</dbReference>
<dbReference type="AlphaFoldDB" id="A0A6J6SJA0"/>